<keyword evidence="3" id="KW-1185">Reference proteome</keyword>
<organism evidence="2 3">
    <name type="scientific">Pyrrhoderma noxium</name>
    <dbReference type="NCBI Taxonomy" id="2282107"/>
    <lineage>
        <taxon>Eukaryota</taxon>
        <taxon>Fungi</taxon>
        <taxon>Dikarya</taxon>
        <taxon>Basidiomycota</taxon>
        <taxon>Agaricomycotina</taxon>
        <taxon>Agaricomycetes</taxon>
        <taxon>Hymenochaetales</taxon>
        <taxon>Hymenochaetaceae</taxon>
        <taxon>Pyrrhoderma</taxon>
    </lineage>
</organism>
<sequence>MSSTGYSGSLQNKKKEELQDIAQALRLGDNGTRVELQQRIKKHLEDNANELESDPEFSGLYANVKGKRQRSVQPTERGSSTRARSRSNEPQQQTLNTKIFARADELQSSMSSIAEDEESETSKENRWTPARDIRDVSMMLPHAPLTPVAAPTPRRISVTPPQERRLATSSPRNIPLPPTPAKSVLTESEGSGEIKAHRASGNSIGLLRSALSSGRNIFILTALVDFAQILYAVNKNEATNSFSAIPTNPFASTAAPILGATGLATLCWSVPTLLVPIVFGYLISSSGSGSWAATDPSSVSFDPLSASIVRFAATIALDFPSVVVVGQNDLGTGDVPVTQSLDVVGLKLRAISAGVAVAFAFPPLKCNLYDLYE</sequence>
<dbReference type="PANTHER" id="PTHR41807:SF1">
    <property type="entry name" value="GLUTATHIONE TRANSFERASE 3"/>
    <property type="match status" value="1"/>
</dbReference>
<comment type="caution">
    <text evidence="2">The sequence shown here is derived from an EMBL/GenBank/DDBJ whole genome shotgun (WGS) entry which is preliminary data.</text>
</comment>
<protein>
    <recommendedName>
        <fullName evidence="4">SAP domain-containing protein</fullName>
    </recommendedName>
</protein>
<evidence type="ECO:0000313" key="2">
    <source>
        <dbReference type="EMBL" id="PAV15939.1"/>
    </source>
</evidence>
<reference evidence="2 3" key="1">
    <citation type="journal article" date="2017" name="Mol. Ecol.">
        <title>Comparative and population genomic landscape of Phellinus noxius: A hypervariable fungus causing root rot in trees.</title>
        <authorList>
            <person name="Chung C.L."/>
            <person name="Lee T.J."/>
            <person name="Akiba M."/>
            <person name="Lee H.H."/>
            <person name="Kuo T.H."/>
            <person name="Liu D."/>
            <person name="Ke H.M."/>
            <person name="Yokoi T."/>
            <person name="Roa M.B."/>
            <person name="Lu M.J."/>
            <person name="Chang Y.Y."/>
            <person name="Ann P.J."/>
            <person name="Tsai J.N."/>
            <person name="Chen C.Y."/>
            <person name="Tzean S.S."/>
            <person name="Ota Y."/>
            <person name="Hattori T."/>
            <person name="Sahashi N."/>
            <person name="Liou R.F."/>
            <person name="Kikuchi T."/>
            <person name="Tsai I.J."/>
        </authorList>
    </citation>
    <scope>NUCLEOTIDE SEQUENCE [LARGE SCALE GENOMIC DNA]</scope>
    <source>
        <strain evidence="2 3">FFPRI411160</strain>
    </source>
</reference>
<accession>A0A286U8T2</accession>
<evidence type="ECO:0000313" key="3">
    <source>
        <dbReference type="Proteomes" id="UP000217199"/>
    </source>
</evidence>
<feature type="region of interest" description="Disordered" evidence="1">
    <location>
        <begin position="108"/>
        <end position="129"/>
    </location>
</feature>
<dbReference type="AlphaFoldDB" id="A0A286U8T2"/>
<dbReference type="InterPro" id="IPR038872">
    <property type="entry name" value="Put_GTT3"/>
</dbReference>
<dbReference type="EMBL" id="NBII01000009">
    <property type="protein sequence ID" value="PAV15939.1"/>
    <property type="molecule type" value="Genomic_DNA"/>
</dbReference>
<dbReference type="GO" id="GO:0016020">
    <property type="term" value="C:membrane"/>
    <property type="evidence" value="ECO:0007669"/>
    <property type="project" value="TreeGrafter"/>
</dbReference>
<evidence type="ECO:0008006" key="4">
    <source>
        <dbReference type="Google" id="ProtNLM"/>
    </source>
</evidence>
<proteinExistence type="predicted"/>
<gene>
    <name evidence="2" type="ORF">PNOK_0879700</name>
</gene>
<dbReference type="Proteomes" id="UP000217199">
    <property type="component" value="Unassembled WGS sequence"/>
</dbReference>
<feature type="region of interest" description="Disordered" evidence="1">
    <location>
        <begin position="144"/>
        <end position="187"/>
    </location>
</feature>
<feature type="compositionally biased region" description="Basic and acidic residues" evidence="1">
    <location>
        <begin position="120"/>
        <end position="129"/>
    </location>
</feature>
<dbReference type="PANTHER" id="PTHR41807">
    <property type="entry name" value="GLUTATHIONE TRANSFERASE 3"/>
    <property type="match status" value="1"/>
</dbReference>
<evidence type="ECO:0000256" key="1">
    <source>
        <dbReference type="SAM" id="MobiDB-lite"/>
    </source>
</evidence>
<dbReference type="OrthoDB" id="5569309at2759"/>
<name>A0A286U8T2_9AGAM</name>
<feature type="compositionally biased region" description="Polar residues" evidence="1">
    <location>
        <begin position="71"/>
        <end position="96"/>
    </location>
</feature>
<dbReference type="InParanoid" id="A0A286U8T2"/>
<dbReference type="STRING" id="2282107.A0A286U8T2"/>
<feature type="region of interest" description="Disordered" evidence="1">
    <location>
        <begin position="46"/>
        <end position="96"/>
    </location>
</feature>